<dbReference type="GO" id="GO:0019028">
    <property type="term" value="C:viral capsid"/>
    <property type="evidence" value="ECO:0007669"/>
    <property type="project" value="UniProtKB-KW"/>
</dbReference>
<reference evidence="2 3" key="1">
    <citation type="journal article" date="2016" name="Infect. Genet. Evol.">
        <title>Diverse circular replication-associated protein encoding viruses circulating in invertebrates within a lake ecosystem.</title>
        <authorList>
            <person name="Dayaram A."/>
            <person name="Galatowitsch M.L."/>
            <person name="Arguello-Astorga G.R."/>
            <person name="van Bysterveldt K."/>
            <person name="Kraberger S."/>
            <person name="Stainton D."/>
            <person name="Harding J.S."/>
            <person name="Roumagnac P."/>
            <person name="Martin D.P."/>
            <person name="Lefeuvre P."/>
            <person name="Varsani A."/>
        </authorList>
    </citation>
    <scope>NUCLEOTIDE SEQUENCE</scope>
    <source>
        <strain evidence="2">LSaCV-36-LSCO-2013</strain>
        <strain evidence="1">LSaCV-36-LSGA-2013</strain>
    </source>
</reference>
<dbReference type="Proteomes" id="UP000202970">
    <property type="component" value="Segment"/>
</dbReference>
<keyword evidence="2" id="KW-0167">Capsid protein</keyword>
<proteinExistence type="predicted"/>
<keyword evidence="3" id="KW-1185">Reference proteome</keyword>
<sequence length="278" mass="31546">MAMTGRKRVYGGKPCKNRFIKKRRMMARRRRSKKAVGLSTRTLAPTDFHTKGRMLKKRQWRNLLWRNTLTSEKYRSILMATTGLSTPGNHTTANWSDLEIMSNTQPFWTSAGGMQPVNQGSGVPTLAPDHIIIRGGTFYFSMINPLGNTTDIRVRLQLLYPKQNITRYASLVRTNVPLIDWITSLGGNQPTIWRMQDAGDYNQYYYNPVMEKEIILKPGDSFEEYRKMKVQRLDTEAFLNGAAGFPSWLVYISNLDGAAVQNVTVVSGHSLSFALADV</sequence>
<evidence type="ECO:0000313" key="1">
    <source>
        <dbReference type="EMBL" id="ALE29742.1"/>
    </source>
</evidence>
<organism evidence="2">
    <name type="scientific">Lake Sarah-associated circular virus-36</name>
    <dbReference type="NCBI Taxonomy" id="1685764"/>
    <lineage>
        <taxon>Viruses</taxon>
    </lineage>
</organism>
<protein>
    <submittedName>
        <fullName evidence="2">Coat protein</fullName>
    </submittedName>
</protein>
<dbReference type="EMBL" id="KP153475">
    <property type="protein sequence ID" value="ALE29744.1"/>
    <property type="molecule type" value="Genomic_DNA"/>
</dbReference>
<evidence type="ECO:0000313" key="3">
    <source>
        <dbReference type="Proteomes" id="UP000202970"/>
    </source>
</evidence>
<keyword evidence="2" id="KW-0946">Virion</keyword>
<dbReference type="KEGG" id="vg:26974171"/>
<evidence type="ECO:0000313" key="2">
    <source>
        <dbReference type="EMBL" id="ALE29744.1"/>
    </source>
</evidence>
<dbReference type="RefSeq" id="YP_009237521.1">
    <property type="nucleotide sequence ID" value="NC_029591.1"/>
</dbReference>
<accession>A0A126GA55</accession>
<dbReference type="EMBL" id="KP153474">
    <property type="protein sequence ID" value="ALE29742.1"/>
    <property type="molecule type" value="Genomic_DNA"/>
</dbReference>
<dbReference type="OrthoDB" id="38928at10239"/>
<name>A0A126GA55_9VIRU</name>
<dbReference type="GeneID" id="26974171"/>